<accession>A0A3D8R3Y0</accession>
<dbReference type="Proteomes" id="UP000256328">
    <property type="component" value="Unassembled WGS sequence"/>
</dbReference>
<comment type="similarity">
    <text evidence="1">Belongs to the 'GDXG' lipolytic enzyme family.</text>
</comment>
<dbReference type="PANTHER" id="PTHR48081:SF19">
    <property type="entry name" value="AB HYDROLASE SUPERFAMILY PROTEIN C4A8.06C"/>
    <property type="match status" value="1"/>
</dbReference>
<dbReference type="InterPro" id="IPR050300">
    <property type="entry name" value="GDXG_lipolytic_enzyme"/>
</dbReference>
<reference evidence="5 6" key="1">
    <citation type="journal article" date="2018" name="IMA Fungus">
        <title>IMA Genome-F 9: Draft genome sequence of Annulohypoxylon stygium, Aspergillus mulundensis, Berkeleyomyces basicola (syn. Thielaviopsis basicola), Ceratocystis smalleyi, two Cercospora beticola strains, Coleophoma cylindrospora, Fusarium fracticaudum, Phialophora cf. hyalina, and Morchella septimelata.</title>
        <authorList>
            <person name="Wingfield B.D."/>
            <person name="Bills G.F."/>
            <person name="Dong Y."/>
            <person name="Huang W."/>
            <person name="Nel W.J."/>
            <person name="Swalarsk-Parry B.S."/>
            <person name="Vaghefi N."/>
            <person name="Wilken P.M."/>
            <person name="An Z."/>
            <person name="de Beer Z.W."/>
            <person name="De Vos L."/>
            <person name="Chen L."/>
            <person name="Duong T.A."/>
            <person name="Gao Y."/>
            <person name="Hammerbacher A."/>
            <person name="Kikkert J.R."/>
            <person name="Li Y."/>
            <person name="Li H."/>
            <person name="Li K."/>
            <person name="Li Q."/>
            <person name="Liu X."/>
            <person name="Ma X."/>
            <person name="Naidoo K."/>
            <person name="Pethybridge S.J."/>
            <person name="Sun J."/>
            <person name="Steenkamp E.T."/>
            <person name="van der Nest M.A."/>
            <person name="van Wyk S."/>
            <person name="Wingfield M.J."/>
            <person name="Xiong C."/>
            <person name="Yue Q."/>
            <person name="Zhang X."/>
        </authorList>
    </citation>
    <scope>NUCLEOTIDE SEQUENCE [LARGE SCALE GENOMIC DNA]</scope>
    <source>
        <strain evidence="5 6">BP5796</strain>
    </source>
</reference>
<evidence type="ECO:0000256" key="2">
    <source>
        <dbReference type="ARBA" id="ARBA00022801"/>
    </source>
</evidence>
<protein>
    <recommendedName>
        <fullName evidence="4">Alpha/beta hydrolase fold-3 domain-containing protein</fullName>
    </recommendedName>
</protein>
<keyword evidence="2" id="KW-0378">Hydrolase</keyword>
<evidence type="ECO:0000256" key="1">
    <source>
        <dbReference type="ARBA" id="ARBA00010515"/>
    </source>
</evidence>
<dbReference type="PANTHER" id="PTHR48081">
    <property type="entry name" value="AB HYDROLASE SUPERFAMILY PROTEIN C4A8.06C"/>
    <property type="match status" value="1"/>
</dbReference>
<dbReference type="GO" id="GO:0016787">
    <property type="term" value="F:hydrolase activity"/>
    <property type="evidence" value="ECO:0007669"/>
    <property type="project" value="UniProtKB-KW"/>
</dbReference>
<dbReference type="SUPFAM" id="SSF53474">
    <property type="entry name" value="alpha/beta-Hydrolases"/>
    <property type="match status" value="1"/>
</dbReference>
<evidence type="ECO:0000313" key="5">
    <source>
        <dbReference type="EMBL" id="RDW68670.1"/>
    </source>
</evidence>
<evidence type="ECO:0000259" key="4">
    <source>
        <dbReference type="Pfam" id="PF07859"/>
    </source>
</evidence>
<dbReference type="InterPro" id="IPR029058">
    <property type="entry name" value="AB_hydrolase_fold"/>
</dbReference>
<dbReference type="InterPro" id="IPR013094">
    <property type="entry name" value="AB_hydrolase_3"/>
</dbReference>
<sequence>MGLNTLVAVEIVAPAMGRTALAMIKRKKKKGEDPTKEVSYRETLNLMRKMLLFTALNTVEDLQHATTGWLPHPLSVIVKDVTIPSNFYDDSARYIQANLGPANLSRVGKTWWQWRRPGSEVKAEWVEMKIDYLRRKRSNDPGKKVMFYIHGGAYYLGAIGHLGQVQRHARKHHSNIVIAGDSAGGGLCVALLLILRDQGIPLPAGASLISPWVDLTCSFPSITIPSDLDYLPAYGFHAKPSLSWPPPSSEELKALRWPIHPANDPDYEMVVDGENLVINRQIQMYAPNSHLQIPLVSGICAASLGGLCPLQVIVGGGEIFRDEQIYLAHKAAAPARYAPCDEILVKNGNTKEDVTAWPPTNVLLQVFENCPHAAPTLAHTHGAKYQYRSVANFATWAFENAQKPYLHASDASVHEIDDSFNAGESGPIGQIGDALPLFNNHMIRQLVKFDGRILPLEPASKLRACNVSATDIGFLKEDAYKGWLQFRKKSDERYASEIIKVYKERERQAAVGYRTFPDGEVPPPSALAGRIMKNEEVEMEKPRGRIGKGIIRVFNKADDRSIRGRKSANDSM</sequence>
<evidence type="ECO:0000313" key="6">
    <source>
        <dbReference type="Proteomes" id="UP000256328"/>
    </source>
</evidence>
<dbReference type="AlphaFoldDB" id="A0A3D8R3Y0"/>
<comment type="caution">
    <text evidence="5">The sequence shown here is derived from an EMBL/GenBank/DDBJ whole genome shotgun (WGS) entry which is preliminary data.</text>
</comment>
<dbReference type="Pfam" id="PF07859">
    <property type="entry name" value="Abhydrolase_3"/>
    <property type="match status" value="1"/>
</dbReference>
<dbReference type="OrthoDB" id="2336090at2759"/>
<name>A0A3D8R3Y0_9HELO</name>
<gene>
    <name evidence="5" type="ORF">BP5796_09327</name>
</gene>
<dbReference type="Gene3D" id="3.40.50.1820">
    <property type="entry name" value="alpha/beta hydrolase"/>
    <property type="match status" value="1"/>
</dbReference>
<dbReference type="PROSITE" id="PS01174">
    <property type="entry name" value="LIPASE_GDXG_SER"/>
    <property type="match status" value="1"/>
</dbReference>
<feature type="domain" description="Alpha/beta hydrolase fold-3" evidence="4">
    <location>
        <begin position="170"/>
        <end position="222"/>
    </location>
</feature>
<proteinExistence type="inferred from homology"/>
<dbReference type="EMBL" id="PDLN01000013">
    <property type="protein sequence ID" value="RDW68670.1"/>
    <property type="molecule type" value="Genomic_DNA"/>
</dbReference>
<evidence type="ECO:0000256" key="3">
    <source>
        <dbReference type="PROSITE-ProRule" id="PRU10038"/>
    </source>
</evidence>
<keyword evidence="6" id="KW-1185">Reference proteome</keyword>
<dbReference type="InterPro" id="IPR033140">
    <property type="entry name" value="Lipase_GDXG_put_SER_AS"/>
</dbReference>
<feature type="active site" evidence="3">
    <location>
        <position position="182"/>
    </location>
</feature>
<organism evidence="5 6">
    <name type="scientific">Coleophoma crateriformis</name>
    <dbReference type="NCBI Taxonomy" id="565419"/>
    <lineage>
        <taxon>Eukaryota</taxon>
        <taxon>Fungi</taxon>
        <taxon>Dikarya</taxon>
        <taxon>Ascomycota</taxon>
        <taxon>Pezizomycotina</taxon>
        <taxon>Leotiomycetes</taxon>
        <taxon>Helotiales</taxon>
        <taxon>Dermateaceae</taxon>
        <taxon>Coleophoma</taxon>
    </lineage>
</organism>